<feature type="domain" description="Rho-GAP" evidence="2">
    <location>
        <begin position="692"/>
        <end position="945"/>
    </location>
</feature>
<dbReference type="SUPFAM" id="SSF48350">
    <property type="entry name" value="GTPase activation domain, GAP"/>
    <property type="match status" value="1"/>
</dbReference>
<dbReference type="PANTHER" id="PTHR23065">
    <property type="entry name" value="PROLINE-SERINE-THREONINE PHOSPHATASE INTERACTING PROTEIN 1"/>
    <property type="match status" value="1"/>
</dbReference>
<dbReference type="InterPro" id="IPR008936">
    <property type="entry name" value="Rho_GTPase_activation_prot"/>
</dbReference>
<dbReference type="Pfam" id="PF00611">
    <property type="entry name" value="FCH"/>
    <property type="match status" value="1"/>
</dbReference>
<feature type="compositionally biased region" description="Pro residues" evidence="1">
    <location>
        <begin position="288"/>
        <end position="299"/>
    </location>
</feature>
<proteinExistence type="predicted"/>
<dbReference type="GO" id="GO:0007264">
    <property type="term" value="P:small GTPase-mediated signal transduction"/>
    <property type="evidence" value="ECO:0007669"/>
    <property type="project" value="TreeGrafter"/>
</dbReference>
<dbReference type="GO" id="GO:0005886">
    <property type="term" value="C:plasma membrane"/>
    <property type="evidence" value="ECO:0007669"/>
    <property type="project" value="TreeGrafter"/>
</dbReference>
<sequence length="1278" mass="139141">MAVLSLPLSFNNSFWSQDYRRGIQVLFNKLEQGVEENREVADFVRARATAESHLAAALARAGQVERSSDRGFNTDDGASLLMAFRGLQTESNAQAKAHETVAHELQTLVAGPFEDWANGYAVRLRDCNATVLNEYLRSYENAWHEVEKLKSKSIAKTRRADELEDDANFAPAPARPTSPDKYTMSPRVNPVDGPALLGHGRGPSISRTPITAPQRSASVSDRIAQRLREIQKKASNSIAAAASPFAQSQPLPAEEQPLFSTGDEHSISRLDKGKGREVLDSPSSMTSPLPPPAVLPPDPSQSRPTISQSPRAASLPSSGSAGTFEVAGTPVVHEPSSEPTLAPLTVADYAVPPSLVSAMLLKASRELKMRPVRVPLLGEYSDCFTGDEFATWLVHNLPYVLTQSGVTYVPSEGRSSSAEKSKAAGTNENSLRKNSTWANEKSDAPEEEKENVLPPNAEAPDVFQFACDLTERHGLLRRVGEFGNEFEDADDAWYVFRPKVTSKPALTHKLIGAGVRLNTSIVNATGSVDSPIAKRTNNLVNIVSQAMSSLNTGAGHELPHVRARQEAVEADKAYRIAVRKLDRQRLGLEEHLEEAYKVLQRWEIERLRAVKTVLLQYQGTLSNLPKALESSIERSGKFVAAYQPEVDLTALVERYRTGPFRPDPQVYQSLIHEEGDVVFGLDLRKWAEFDWTALTAGTSSSTELVPHVLSALLEGIQNAYARLPNDNEKRKSWVYEVPLPVVHRLREALNAVPLPTESLSPTPPVMSSPGKSDVTTTDVTARYASILAQFDAPVIASTIKLWLLELDPPVGLYEGWEEFRRLYPTVGGRGIKLSAAATATDGEQATKSPTNSEEEQLEEHIQALQNALVKLPRVHLYVLDKVVSHLRTLIDTTTTEESDEVYLTKLALSVGRTIIHPKVETEISIQDRHSTLLFIDLVKHYSAILPPTIECKKRESVRKIPLRKRTLLVDARQSRSKISVGGSRVELAAMGLPVAARDKNPPPPRKESTPPLPPLPEAVTATKTEETVSLSPQSAFKEPAPYIDDAPPRPMFKEPLPDGDDLPRRPAFKEPPPELDDLPPRPMFKDPPPELDDAAPPMPKFVDPPSEDSDTPGLPPPSPHSATSPSTNIVPPTPTKQETERSLQSSPNSPTSSEDKPLNPGRATISRVTSGGVRVLRPSGGRHPRAGGGGSVSSMVQQINQNTTTSSPVSPTHLKRSSRAISPDKLPGGATRLTRGSKGSTKRFSGTSSNGSGSRPSSVLGRSSAFARRTMASDAEDA</sequence>
<protein>
    <recommendedName>
        <fullName evidence="2">Rho-GAP domain-containing protein</fullName>
    </recommendedName>
</protein>
<feature type="compositionally biased region" description="Low complexity" evidence="1">
    <location>
        <begin position="241"/>
        <end position="253"/>
    </location>
</feature>
<feature type="compositionally biased region" description="Basic and acidic residues" evidence="1">
    <location>
        <begin position="1051"/>
        <end position="1072"/>
    </location>
</feature>
<dbReference type="SUPFAM" id="SSF103657">
    <property type="entry name" value="BAR/IMD domain-like"/>
    <property type="match status" value="2"/>
</dbReference>
<evidence type="ECO:0000313" key="3">
    <source>
        <dbReference type="EMBL" id="KIY52956.1"/>
    </source>
</evidence>
<dbReference type="AlphaFoldDB" id="A0A0D7ANR5"/>
<dbReference type="GO" id="GO:0005737">
    <property type="term" value="C:cytoplasm"/>
    <property type="evidence" value="ECO:0007669"/>
    <property type="project" value="TreeGrafter"/>
</dbReference>
<dbReference type="PANTHER" id="PTHR23065:SF17">
    <property type="entry name" value="RHO-GTPASE-ACTIVATING PROTEIN RGD2"/>
    <property type="match status" value="1"/>
</dbReference>
<dbReference type="InterPro" id="IPR027267">
    <property type="entry name" value="AH/BAR_dom_sf"/>
</dbReference>
<feature type="compositionally biased region" description="Polar residues" evidence="1">
    <location>
        <begin position="205"/>
        <end position="219"/>
    </location>
</feature>
<feature type="compositionally biased region" description="Low complexity" evidence="1">
    <location>
        <begin position="1142"/>
        <end position="1152"/>
    </location>
</feature>
<dbReference type="SMART" id="SM00055">
    <property type="entry name" value="FCH"/>
    <property type="match status" value="1"/>
</dbReference>
<feature type="compositionally biased region" description="Low complexity" evidence="1">
    <location>
        <begin position="1245"/>
        <end position="1258"/>
    </location>
</feature>
<feature type="compositionally biased region" description="Basic and acidic residues" evidence="1">
    <location>
        <begin position="996"/>
        <end position="1008"/>
    </location>
</feature>
<dbReference type="Pfam" id="PF00620">
    <property type="entry name" value="RhoGAP"/>
    <property type="match status" value="1"/>
</dbReference>
<dbReference type="InterPro" id="IPR001060">
    <property type="entry name" value="FCH_dom"/>
</dbReference>
<gene>
    <name evidence="3" type="ORF">FISHEDRAFT_63600</name>
</gene>
<feature type="compositionally biased region" description="Polar residues" evidence="1">
    <location>
        <begin position="423"/>
        <end position="439"/>
    </location>
</feature>
<dbReference type="EMBL" id="KN881629">
    <property type="protein sequence ID" value="KIY52956.1"/>
    <property type="molecule type" value="Genomic_DNA"/>
</dbReference>
<feature type="region of interest" description="Disordered" evidence="1">
    <location>
        <begin position="993"/>
        <end position="1278"/>
    </location>
</feature>
<dbReference type="PROSITE" id="PS50238">
    <property type="entry name" value="RHOGAP"/>
    <property type="match status" value="1"/>
</dbReference>
<dbReference type="Proteomes" id="UP000054144">
    <property type="component" value="Unassembled WGS sequence"/>
</dbReference>
<reference evidence="3 4" key="1">
    <citation type="journal article" date="2015" name="Fungal Genet. Biol.">
        <title>Evolution of novel wood decay mechanisms in Agaricales revealed by the genome sequences of Fistulina hepatica and Cylindrobasidium torrendii.</title>
        <authorList>
            <person name="Floudas D."/>
            <person name="Held B.W."/>
            <person name="Riley R."/>
            <person name="Nagy L.G."/>
            <person name="Koehler G."/>
            <person name="Ransdell A.S."/>
            <person name="Younus H."/>
            <person name="Chow J."/>
            <person name="Chiniquy J."/>
            <person name="Lipzen A."/>
            <person name="Tritt A."/>
            <person name="Sun H."/>
            <person name="Haridas S."/>
            <person name="LaButti K."/>
            <person name="Ohm R.A."/>
            <person name="Kues U."/>
            <person name="Blanchette R.A."/>
            <person name="Grigoriev I.V."/>
            <person name="Minto R.E."/>
            <person name="Hibbett D.S."/>
        </authorList>
    </citation>
    <scope>NUCLEOTIDE SEQUENCE [LARGE SCALE GENOMIC DNA]</scope>
    <source>
        <strain evidence="3 4">ATCC 64428</strain>
    </source>
</reference>
<organism evidence="3 4">
    <name type="scientific">Fistulina hepatica ATCC 64428</name>
    <dbReference type="NCBI Taxonomy" id="1128425"/>
    <lineage>
        <taxon>Eukaryota</taxon>
        <taxon>Fungi</taxon>
        <taxon>Dikarya</taxon>
        <taxon>Basidiomycota</taxon>
        <taxon>Agaricomycotina</taxon>
        <taxon>Agaricomycetes</taxon>
        <taxon>Agaricomycetidae</taxon>
        <taxon>Agaricales</taxon>
        <taxon>Fistulinaceae</taxon>
        <taxon>Fistulina</taxon>
    </lineage>
</organism>
<feature type="compositionally biased region" description="Polar residues" evidence="1">
    <location>
        <begin position="1195"/>
        <end position="1210"/>
    </location>
</feature>
<feature type="region of interest" description="Disordered" evidence="1">
    <location>
        <begin position="241"/>
        <end position="325"/>
    </location>
</feature>
<dbReference type="GO" id="GO:0007010">
    <property type="term" value="P:cytoskeleton organization"/>
    <property type="evidence" value="ECO:0007669"/>
    <property type="project" value="TreeGrafter"/>
</dbReference>
<name>A0A0D7ANR5_9AGAR</name>
<feature type="region of interest" description="Disordered" evidence="1">
    <location>
        <begin position="410"/>
        <end position="454"/>
    </location>
</feature>
<dbReference type="InterPro" id="IPR000198">
    <property type="entry name" value="RhoGAP_dom"/>
</dbReference>
<keyword evidence="4" id="KW-1185">Reference proteome</keyword>
<evidence type="ECO:0000259" key="2">
    <source>
        <dbReference type="PROSITE" id="PS50238"/>
    </source>
</evidence>
<feature type="region of interest" description="Disordered" evidence="1">
    <location>
        <begin position="159"/>
        <end position="221"/>
    </location>
</feature>
<feature type="compositionally biased region" description="Basic and acidic residues" evidence="1">
    <location>
        <begin position="262"/>
        <end position="279"/>
    </location>
</feature>
<dbReference type="GO" id="GO:0005096">
    <property type="term" value="F:GTPase activator activity"/>
    <property type="evidence" value="ECO:0007669"/>
    <property type="project" value="TreeGrafter"/>
</dbReference>
<dbReference type="Gene3D" id="1.20.1270.60">
    <property type="entry name" value="Arfaptin homology (AH) domain/BAR domain"/>
    <property type="match status" value="2"/>
</dbReference>
<dbReference type="SMART" id="SM00324">
    <property type="entry name" value="RhoGAP"/>
    <property type="match status" value="1"/>
</dbReference>
<dbReference type="OrthoDB" id="2155291at2759"/>
<dbReference type="GO" id="GO:0000935">
    <property type="term" value="C:division septum"/>
    <property type="evidence" value="ECO:0007669"/>
    <property type="project" value="TreeGrafter"/>
</dbReference>
<evidence type="ECO:0000256" key="1">
    <source>
        <dbReference type="SAM" id="MobiDB-lite"/>
    </source>
</evidence>
<dbReference type="Gene3D" id="1.10.555.10">
    <property type="entry name" value="Rho GTPase activation protein"/>
    <property type="match status" value="1"/>
</dbReference>
<evidence type="ECO:0000313" key="4">
    <source>
        <dbReference type="Proteomes" id="UP000054144"/>
    </source>
</evidence>
<feature type="compositionally biased region" description="Polar residues" evidence="1">
    <location>
        <begin position="300"/>
        <end position="321"/>
    </location>
</feature>
<accession>A0A0D7ANR5</accession>